<accession>L0A2K3</accession>
<name>L0A2K3_DEIPD</name>
<dbReference type="InterPro" id="IPR051257">
    <property type="entry name" value="Diverse_CBS-Domain"/>
</dbReference>
<organism evidence="4 5">
    <name type="scientific">Deinococcus peraridilitoris (strain DSM 19664 / LMG 22246 / CIP 109416 / KR-200)</name>
    <dbReference type="NCBI Taxonomy" id="937777"/>
    <lineage>
        <taxon>Bacteria</taxon>
        <taxon>Thermotogati</taxon>
        <taxon>Deinococcota</taxon>
        <taxon>Deinococci</taxon>
        <taxon>Deinococcales</taxon>
        <taxon>Deinococcaceae</taxon>
        <taxon>Deinococcus</taxon>
    </lineage>
</organism>
<dbReference type="PANTHER" id="PTHR43080">
    <property type="entry name" value="CBS DOMAIN-CONTAINING PROTEIN CBSX3, MITOCHONDRIAL"/>
    <property type="match status" value="1"/>
</dbReference>
<dbReference type="SMART" id="SM00116">
    <property type="entry name" value="CBS"/>
    <property type="match status" value="2"/>
</dbReference>
<evidence type="ECO:0000313" key="4">
    <source>
        <dbReference type="EMBL" id="AFZ67427.1"/>
    </source>
</evidence>
<gene>
    <name evidence="4" type="ordered locus">Deipe_1923</name>
</gene>
<dbReference type="OrthoDB" id="291940at2"/>
<keyword evidence="1 2" id="KW-0129">CBS domain</keyword>
<dbReference type="eggNOG" id="COG1253">
    <property type="taxonomic scope" value="Bacteria"/>
</dbReference>
<keyword evidence="5" id="KW-1185">Reference proteome</keyword>
<dbReference type="STRING" id="937777.Deipe_1923"/>
<dbReference type="Proteomes" id="UP000010467">
    <property type="component" value="Chromosome"/>
</dbReference>
<dbReference type="SUPFAM" id="SSF54631">
    <property type="entry name" value="CBS-domain pair"/>
    <property type="match status" value="1"/>
</dbReference>
<dbReference type="EMBL" id="CP003382">
    <property type="protein sequence ID" value="AFZ67427.1"/>
    <property type="molecule type" value="Genomic_DNA"/>
</dbReference>
<evidence type="ECO:0000313" key="5">
    <source>
        <dbReference type="Proteomes" id="UP000010467"/>
    </source>
</evidence>
<evidence type="ECO:0000259" key="3">
    <source>
        <dbReference type="PROSITE" id="PS51371"/>
    </source>
</evidence>
<dbReference type="PANTHER" id="PTHR43080:SF2">
    <property type="entry name" value="CBS DOMAIN-CONTAINING PROTEIN"/>
    <property type="match status" value="1"/>
</dbReference>
<dbReference type="HOGENOM" id="CLU_989447_0_0_0"/>
<dbReference type="InterPro" id="IPR046342">
    <property type="entry name" value="CBS_dom_sf"/>
</dbReference>
<feature type="domain" description="CBS" evidence="3">
    <location>
        <begin position="25"/>
        <end position="86"/>
    </location>
</feature>
<proteinExistence type="predicted"/>
<evidence type="ECO:0000256" key="2">
    <source>
        <dbReference type="PROSITE-ProRule" id="PRU00703"/>
    </source>
</evidence>
<dbReference type="Pfam" id="PF00571">
    <property type="entry name" value="CBS"/>
    <property type="match status" value="2"/>
</dbReference>
<evidence type="ECO:0000256" key="1">
    <source>
        <dbReference type="ARBA" id="ARBA00023122"/>
    </source>
</evidence>
<reference evidence="5" key="1">
    <citation type="submission" date="2012-03" db="EMBL/GenBank/DDBJ databases">
        <title>Complete sequence of chromosome of Deinococcus peraridilitoris DSM 19664.</title>
        <authorList>
            <person name="Lucas S."/>
            <person name="Copeland A."/>
            <person name="Lapidus A."/>
            <person name="Glavina del Rio T."/>
            <person name="Dalin E."/>
            <person name="Tice H."/>
            <person name="Bruce D."/>
            <person name="Goodwin L."/>
            <person name="Pitluck S."/>
            <person name="Peters L."/>
            <person name="Mikhailova N."/>
            <person name="Lu M."/>
            <person name="Kyrpides N."/>
            <person name="Mavromatis K."/>
            <person name="Ivanova N."/>
            <person name="Brettin T."/>
            <person name="Detter J.C."/>
            <person name="Han C."/>
            <person name="Larimer F."/>
            <person name="Land M."/>
            <person name="Hauser L."/>
            <person name="Markowitz V."/>
            <person name="Cheng J.-F."/>
            <person name="Hugenholtz P."/>
            <person name="Woyke T."/>
            <person name="Wu D."/>
            <person name="Pukall R."/>
            <person name="Steenblock K."/>
            <person name="Brambilla E."/>
            <person name="Klenk H.-P."/>
            <person name="Eisen J.A."/>
        </authorList>
    </citation>
    <scope>NUCLEOTIDE SEQUENCE [LARGE SCALE GENOMIC DNA]</scope>
    <source>
        <strain evidence="5">DSM 19664 / LMG 22246 / CIP 109416 / KR-200</strain>
    </source>
</reference>
<dbReference type="KEGG" id="dpd:Deipe_1923"/>
<dbReference type="InterPro" id="IPR000644">
    <property type="entry name" value="CBS_dom"/>
</dbReference>
<protein>
    <submittedName>
        <fullName evidence="4">Putative transcriptional regulator with C-terminal CBS domains</fullName>
    </submittedName>
</protein>
<dbReference type="Gene3D" id="3.10.580.10">
    <property type="entry name" value="CBS-domain"/>
    <property type="match status" value="1"/>
</dbReference>
<dbReference type="PROSITE" id="PS51371">
    <property type="entry name" value="CBS"/>
    <property type="match status" value="1"/>
</dbReference>
<dbReference type="AlphaFoldDB" id="L0A2K3"/>
<sequence length="281" mass="31223">MHDLAAMLESSPPLLNARFHHVTSVLPEAQQVTTVIASACAREALQAMERSGYSQVPVVTETKGRVIGVFSHRSFARQALGYAQDAKLRSGVALGEAPVEELMETPKFVDLSAPLHEVLPYLQQHDFVLVGTKERLVGILTASDVMTYLYSVAVPFLLVQEIELALRDLIQKSVVPDILAECSRRALSSLYREDRLPITLEAMSFGDYVTIIKAPLNWPHFSGALGADRNRASVKLEPIGGLRNDVFHFKRPITSEDTERLSACRDWLKMRLELIEDRSAA</sequence>
<dbReference type="PATRIC" id="fig|937777.3.peg.1928"/>